<dbReference type="PANTHER" id="PTHR48078:SF6">
    <property type="entry name" value="L-THREONINE DEHYDRATASE CATABOLIC TDCB"/>
    <property type="match status" value="1"/>
</dbReference>
<dbReference type="GO" id="GO:0006565">
    <property type="term" value="P:L-serine catabolic process"/>
    <property type="evidence" value="ECO:0007669"/>
    <property type="project" value="TreeGrafter"/>
</dbReference>
<evidence type="ECO:0000256" key="1">
    <source>
        <dbReference type="ARBA" id="ARBA00001933"/>
    </source>
</evidence>
<name>A0A6J6GNN9_9ZZZZ</name>
<dbReference type="SUPFAM" id="SSF53686">
    <property type="entry name" value="Tryptophan synthase beta subunit-like PLP-dependent enzymes"/>
    <property type="match status" value="1"/>
</dbReference>
<dbReference type="GO" id="GO:0003941">
    <property type="term" value="F:L-serine ammonia-lyase activity"/>
    <property type="evidence" value="ECO:0007669"/>
    <property type="project" value="TreeGrafter"/>
</dbReference>
<dbReference type="AlphaFoldDB" id="A0A6J6GNN9"/>
<dbReference type="InterPro" id="IPR001926">
    <property type="entry name" value="TrpB-like_PALP"/>
</dbReference>
<feature type="domain" description="Tryptophan synthase beta chain-like PALP" evidence="5">
    <location>
        <begin position="38"/>
        <end position="326"/>
    </location>
</feature>
<dbReference type="NCBIfam" id="NF006094">
    <property type="entry name" value="PRK08246.1"/>
    <property type="match status" value="1"/>
</dbReference>
<dbReference type="GO" id="GO:0004794">
    <property type="term" value="F:threonine deaminase activity"/>
    <property type="evidence" value="ECO:0007669"/>
    <property type="project" value="TreeGrafter"/>
</dbReference>
<reference evidence="6" key="1">
    <citation type="submission" date="2020-05" db="EMBL/GenBank/DDBJ databases">
        <authorList>
            <person name="Chiriac C."/>
            <person name="Salcher M."/>
            <person name="Ghai R."/>
            <person name="Kavagutti S V."/>
        </authorList>
    </citation>
    <scope>NUCLEOTIDE SEQUENCE</scope>
</reference>
<dbReference type="GO" id="GO:0009097">
    <property type="term" value="P:isoleucine biosynthetic process"/>
    <property type="evidence" value="ECO:0007669"/>
    <property type="project" value="TreeGrafter"/>
</dbReference>
<dbReference type="FunFam" id="3.40.50.1100:FF:000005">
    <property type="entry name" value="Threonine dehydratase catabolic"/>
    <property type="match status" value="1"/>
</dbReference>
<gene>
    <name evidence="6" type="ORF">UFOPK1493_04450</name>
</gene>
<evidence type="ECO:0000256" key="4">
    <source>
        <dbReference type="ARBA" id="ARBA00023239"/>
    </source>
</evidence>
<evidence type="ECO:0000313" key="6">
    <source>
        <dbReference type="EMBL" id="CAB4602897.1"/>
    </source>
</evidence>
<organism evidence="6">
    <name type="scientific">freshwater metagenome</name>
    <dbReference type="NCBI Taxonomy" id="449393"/>
    <lineage>
        <taxon>unclassified sequences</taxon>
        <taxon>metagenomes</taxon>
        <taxon>ecological metagenomes</taxon>
    </lineage>
</organism>
<comment type="cofactor">
    <cofactor evidence="1">
        <name>pyridoxal 5'-phosphate</name>
        <dbReference type="ChEBI" id="CHEBI:597326"/>
    </cofactor>
</comment>
<dbReference type="GO" id="GO:0006567">
    <property type="term" value="P:L-threonine catabolic process"/>
    <property type="evidence" value="ECO:0007669"/>
    <property type="project" value="TreeGrafter"/>
</dbReference>
<accession>A0A6J6GNN9</accession>
<evidence type="ECO:0000256" key="2">
    <source>
        <dbReference type="ARBA" id="ARBA00010869"/>
    </source>
</evidence>
<dbReference type="InterPro" id="IPR050147">
    <property type="entry name" value="Ser/Thr_Dehydratase"/>
</dbReference>
<sequence>MDPNEASPTESPAPAAGVAALPEPLVTPDMIASARARVSPFVRRTPIISTRPGELGLSHGVALKLELLQYTGSFKVRGAFHKILTAAQRGIPEAGLVAASGGNHGAAVAFAARRLGHRAEIFVPSTSPLMKRDRIASFGAIVHVVDGLYDDAQAAANAHQFETGALLVHPYEDVDVVAGQGTMAAELGDQLDSYDTLLVATGGGGFTAGQAAWVRDTRKVVSVEPVTSQCLRAAVTAGELVDVTVSGVASDSLGARRLGAVAWSVVRHFVDQAVVVTDDDIRAAQRALWDELRLVAEPGGATALAALRCGAYVPERGERVVVVVCGSNCDPSTVTA</sequence>
<evidence type="ECO:0000256" key="3">
    <source>
        <dbReference type="ARBA" id="ARBA00022898"/>
    </source>
</evidence>
<dbReference type="Gene3D" id="3.40.50.1100">
    <property type="match status" value="2"/>
</dbReference>
<comment type="similarity">
    <text evidence="2">Belongs to the serine/threonine dehydratase family.</text>
</comment>
<dbReference type="Pfam" id="PF00291">
    <property type="entry name" value="PALP"/>
    <property type="match status" value="1"/>
</dbReference>
<keyword evidence="3" id="KW-0663">Pyridoxal phosphate</keyword>
<proteinExistence type="inferred from homology"/>
<dbReference type="InterPro" id="IPR036052">
    <property type="entry name" value="TrpB-like_PALP_sf"/>
</dbReference>
<dbReference type="EMBL" id="CAEZSR010000355">
    <property type="protein sequence ID" value="CAB4602897.1"/>
    <property type="molecule type" value="Genomic_DNA"/>
</dbReference>
<keyword evidence="4" id="KW-0456">Lyase</keyword>
<evidence type="ECO:0000259" key="5">
    <source>
        <dbReference type="Pfam" id="PF00291"/>
    </source>
</evidence>
<protein>
    <submittedName>
        <fullName evidence="6">Unannotated protein</fullName>
    </submittedName>
</protein>
<dbReference type="PANTHER" id="PTHR48078">
    <property type="entry name" value="THREONINE DEHYDRATASE, MITOCHONDRIAL-RELATED"/>
    <property type="match status" value="1"/>
</dbReference>